<evidence type="ECO:0000313" key="1">
    <source>
        <dbReference type="EMBL" id="ESR56258.1"/>
    </source>
</evidence>
<gene>
    <name evidence="1" type="ORF">CICLE_v10022280mg</name>
</gene>
<dbReference type="AlphaFoldDB" id="V4T7L8"/>
<dbReference type="EMBL" id="KI536661">
    <property type="protein sequence ID" value="ESR56258.1"/>
    <property type="molecule type" value="Genomic_DNA"/>
</dbReference>
<sequence>MEGNFTITYGFSIVPAPRAEIFQLVPASFTLQLKKGNLDIGLNQNRRLLNTEKLIFKTENLDVLNDQGGMHVLVTVEPEGVVAMPNVEEREFIIFNIGNLGSYNLSDHQFI</sequence>
<name>V4T7L8_CITCL</name>
<evidence type="ECO:0000313" key="2">
    <source>
        <dbReference type="Proteomes" id="UP000030687"/>
    </source>
</evidence>
<reference evidence="1 2" key="1">
    <citation type="submission" date="2013-10" db="EMBL/GenBank/DDBJ databases">
        <authorList>
            <consortium name="International Citrus Genome Consortium"/>
            <person name="Jenkins J."/>
            <person name="Schmutz J."/>
            <person name="Prochnik S."/>
            <person name="Rokhsar D."/>
            <person name="Gmitter F."/>
            <person name="Ollitrault P."/>
            <person name="Machado M."/>
            <person name="Talon M."/>
            <person name="Wincker P."/>
            <person name="Jaillon O."/>
            <person name="Morgante M."/>
        </authorList>
    </citation>
    <scope>NUCLEOTIDE SEQUENCE</scope>
    <source>
        <strain evidence="2">cv. Clemenules</strain>
    </source>
</reference>
<dbReference type="Proteomes" id="UP000030687">
    <property type="component" value="Unassembled WGS sequence"/>
</dbReference>
<dbReference type="PANTHER" id="PTHR35465:SF1">
    <property type="entry name" value="PHOSPHATIDYLINOSITOL-GLYCAN BIOSYNTHESIS CLASS X PROTEIN"/>
    <property type="match status" value="1"/>
</dbReference>
<proteinExistence type="predicted"/>
<dbReference type="Gramene" id="ESR56258">
    <property type="protein sequence ID" value="ESR56258"/>
    <property type="gene ID" value="CICLE_v10022280mg"/>
</dbReference>
<keyword evidence="2" id="KW-1185">Reference proteome</keyword>
<dbReference type="PANTHER" id="PTHR35465">
    <property type="entry name" value="CAVEOLIN-1 PROTEIN"/>
    <property type="match status" value="1"/>
</dbReference>
<organism evidence="1 2">
    <name type="scientific">Citrus clementina</name>
    <name type="common">Clementine</name>
    <name type="synonym">Citrus deliciosa x Citrus sinensis</name>
    <dbReference type="NCBI Taxonomy" id="85681"/>
    <lineage>
        <taxon>Eukaryota</taxon>
        <taxon>Viridiplantae</taxon>
        <taxon>Streptophyta</taxon>
        <taxon>Embryophyta</taxon>
        <taxon>Tracheophyta</taxon>
        <taxon>Spermatophyta</taxon>
        <taxon>Magnoliopsida</taxon>
        <taxon>eudicotyledons</taxon>
        <taxon>Gunneridae</taxon>
        <taxon>Pentapetalae</taxon>
        <taxon>rosids</taxon>
        <taxon>malvids</taxon>
        <taxon>Sapindales</taxon>
        <taxon>Rutaceae</taxon>
        <taxon>Aurantioideae</taxon>
        <taxon>Citrus</taxon>
    </lineage>
</organism>
<accession>V4T7L8</accession>
<protein>
    <submittedName>
        <fullName evidence="1">Uncharacterized protein</fullName>
    </submittedName>
</protein>